<dbReference type="InterPro" id="IPR022064">
    <property type="entry name" value="DUF3619"/>
</dbReference>
<reference evidence="1 2" key="1">
    <citation type="submission" date="2018-05" db="EMBL/GenBank/DDBJ databases">
        <title>Genomic Encyclopedia of Type Strains, Phase IV (KMG-IV): sequencing the most valuable type-strain genomes for metagenomic binning, comparative biology and taxonomic classification.</title>
        <authorList>
            <person name="Goeker M."/>
        </authorList>
    </citation>
    <scope>NUCLEOTIDE SEQUENCE [LARGE SCALE GENOMIC DNA]</scope>
    <source>
        <strain evidence="1 2">DSM 29661</strain>
    </source>
</reference>
<protein>
    <submittedName>
        <fullName evidence="1">Uncharacterized protein DUF3619</fullName>
    </submittedName>
</protein>
<dbReference type="AlphaFoldDB" id="A0A318KUP7"/>
<proteinExistence type="predicted"/>
<dbReference type="Proteomes" id="UP000247555">
    <property type="component" value="Unassembled WGS sequence"/>
</dbReference>
<accession>A0A318KUP7</accession>
<name>A0A318KUP7_9NEIS</name>
<dbReference type="Pfam" id="PF12279">
    <property type="entry name" value="DUF3619"/>
    <property type="match status" value="1"/>
</dbReference>
<keyword evidence="2" id="KW-1185">Reference proteome</keyword>
<organism evidence="1 2">
    <name type="scientific">Rivihabitans pingtungensis</name>
    <dbReference type="NCBI Taxonomy" id="1054498"/>
    <lineage>
        <taxon>Bacteria</taxon>
        <taxon>Pseudomonadati</taxon>
        <taxon>Pseudomonadota</taxon>
        <taxon>Betaproteobacteria</taxon>
        <taxon>Neisseriales</taxon>
        <taxon>Aquaspirillaceae</taxon>
        <taxon>Rivihabitans</taxon>
    </lineage>
</organism>
<evidence type="ECO:0000313" key="2">
    <source>
        <dbReference type="Proteomes" id="UP000247555"/>
    </source>
</evidence>
<sequence>MKYDALQRLLVEHLNSRPVPPHAAARLARVRAAALARHAQRQRQRVRLPEALGRWLTAHNAAARRSAWAMAMVTALSVGYLGWAEWRTPSEADVDIALLTSDLPVEAYLHPNFTRDL</sequence>
<gene>
    <name evidence="1" type="ORF">DFR34_10661</name>
</gene>
<evidence type="ECO:0000313" key="1">
    <source>
        <dbReference type="EMBL" id="PXX79425.1"/>
    </source>
</evidence>
<comment type="caution">
    <text evidence="1">The sequence shown here is derived from an EMBL/GenBank/DDBJ whole genome shotgun (WGS) entry which is preliminary data.</text>
</comment>
<dbReference type="EMBL" id="QJKI01000006">
    <property type="protein sequence ID" value="PXX79425.1"/>
    <property type="molecule type" value="Genomic_DNA"/>
</dbReference>